<protein>
    <submittedName>
        <fullName evidence="6">Branched-chain amino acid ABC transporter permease</fullName>
    </submittedName>
</protein>
<sequence length="317" mass="34105">MYSTLHHSIRLGVAAVVLLCLLVLPWLASVFDQTFYMTFATRIMIFALAATSLNLVLGFGGLVAFGHAGFFGIGAYTVAILMDMGTSSAWIAWPGAVALSAACAWLIGWISLRTRGVYFIMITLSFAQMLYYISQSLTAFGGDDGMSLPGRSTLALGPDLSSDVSFYYVVLSISVVVMFAMQRLVNARFGRVLQSIRENESRMESIGYAVFRYKLVAFTLSGALAGLAGALVANQNGFISPNLMLWTQSGTLMVMVIMGGVGYLYGGVFGAAMLLILEETLSNYTIHWQLPLGAILLIVVLFAPTGIAGLFSRKVSP</sequence>
<dbReference type="InterPro" id="IPR043428">
    <property type="entry name" value="LivM-like"/>
</dbReference>
<keyword evidence="4" id="KW-1133">Transmembrane helix</keyword>
<comment type="subcellular location">
    <subcellularLocation>
        <location evidence="1">Cell inner membrane</location>
        <topology evidence="1">Multi-pass membrane protein</topology>
    </subcellularLocation>
</comment>
<dbReference type="GO" id="GO:0015658">
    <property type="term" value="F:branched-chain amino acid transmembrane transporter activity"/>
    <property type="evidence" value="ECO:0007669"/>
    <property type="project" value="InterPro"/>
</dbReference>
<dbReference type="AlphaFoldDB" id="A0A0X1T8G3"/>
<dbReference type="PANTHER" id="PTHR30482:SF17">
    <property type="entry name" value="ABC TRANSPORTER ATP-BINDING PROTEIN"/>
    <property type="match status" value="1"/>
</dbReference>
<keyword evidence="3" id="KW-0812">Transmembrane</keyword>
<evidence type="ECO:0000313" key="6">
    <source>
        <dbReference type="EMBL" id="AMB88401.1"/>
    </source>
</evidence>
<dbReference type="Proteomes" id="UP000063229">
    <property type="component" value="Chromosome"/>
</dbReference>
<evidence type="ECO:0000256" key="3">
    <source>
        <dbReference type="ARBA" id="ARBA00022692"/>
    </source>
</evidence>
<dbReference type="KEGG" id="pagb:AWM79_23640"/>
<accession>A0A0X1T8G3</accession>
<dbReference type="EMBL" id="CP014135">
    <property type="protein sequence ID" value="AMB88401.1"/>
    <property type="molecule type" value="Genomic_DNA"/>
</dbReference>
<evidence type="ECO:0000313" key="7">
    <source>
        <dbReference type="Proteomes" id="UP000063229"/>
    </source>
</evidence>
<reference evidence="6 7" key="1">
    <citation type="submission" date="2016-01" db="EMBL/GenBank/DDBJ databases">
        <authorList>
            <person name="McClelland M."/>
            <person name="Jain A."/>
            <person name="Saraogi P."/>
            <person name="Mendelson R."/>
            <person name="Westerman R."/>
            <person name="SanMiguel P."/>
            <person name="Csonka L."/>
        </authorList>
    </citation>
    <scope>NUCLEOTIDE SEQUENCE [LARGE SCALE GENOMIC DNA]</scope>
    <source>
        <strain evidence="6 7">NCPPB 2472</strain>
    </source>
</reference>
<organism evidence="6 7">
    <name type="scientific">Pseudomonas agarici</name>
    <dbReference type="NCBI Taxonomy" id="46677"/>
    <lineage>
        <taxon>Bacteria</taxon>
        <taxon>Pseudomonadati</taxon>
        <taxon>Pseudomonadota</taxon>
        <taxon>Gammaproteobacteria</taxon>
        <taxon>Pseudomonadales</taxon>
        <taxon>Pseudomonadaceae</taxon>
        <taxon>Pseudomonas</taxon>
    </lineage>
</organism>
<evidence type="ECO:0000256" key="4">
    <source>
        <dbReference type="ARBA" id="ARBA00022989"/>
    </source>
</evidence>
<keyword evidence="7" id="KW-1185">Reference proteome</keyword>
<keyword evidence="5" id="KW-0472">Membrane</keyword>
<dbReference type="PANTHER" id="PTHR30482">
    <property type="entry name" value="HIGH-AFFINITY BRANCHED-CHAIN AMINO ACID TRANSPORT SYSTEM PERMEASE"/>
    <property type="match status" value="1"/>
</dbReference>
<dbReference type="InterPro" id="IPR001851">
    <property type="entry name" value="ABC_transp_permease"/>
</dbReference>
<dbReference type="GO" id="GO:0005886">
    <property type="term" value="C:plasma membrane"/>
    <property type="evidence" value="ECO:0007669"/>
    <property type="project" value="UniProtKB-SubCell"/>
</dbReference>
<evidence type="ECO:0000256" key="5">
    <source>
        <dbReference type="ARBA" id="ARBA00023136"/>
    </source>
</evidence>
<gene>
    <name evidence="6" type="ORF">AWM79_23640</name>
</gene>
<evidence type="ECO:0000256" key="2">
    <source>
        <dbReference type="ARBA" id="ARBA00022475"/>
    </source>
</evidence>
<dbReference type="RefSeq" id="WP_039792961.1">
    <property type="nucleotide sequence ID" value="NZ_CP014135.1"/>
</dbReference>
<evidence type="ECO:0000256" key="1">
    <source>
        <dbReference type="ARBA" id="ARBA00004429"/>
    </source>
</evidence>
<dbReference type="Pfam" id="PF02653">
    <property type="entry name" value="BPD_transp_2"/>
    <property type="match status" value="1"/>
</dbReference>
<dbReference type="STRING" id="46677.AWM79_23640"/>
<dbReference type="CDD" id="cd06581">
    <property type="entry name" value="TM_PBP1_LivM_like"/>
    <property type="match status" value="1"/>
</dbReference>
<name>A0A0X1T8G3_PSEAA</name>
<keyword evidence="2" id="KW-1003">Cell membrane</keyword>
<proteinExistence type="predicted"/>